<evidence type="ECO:0000313" key="2">
    <source>
        <dbReference type="Proteomes" id="UP000189703"/>
    </source>
</evidence>
<dbReference type="FunCoup" id="A0A1U8B9E6">
    <property type="interactions" value="3"/>
</dbReference>
<dbReference type="KEGG" id="nnu:104608638"/>
<keyword evidence="2" id="KW-1185">Reference proteome</keyword>
<dbReference type="eggNOG" id="ENOG502S21T">
    <property type="taxonomic scope" value="Eukaryota"/>
</dbReference>
<evidence type="ECO:0000313" key="3">
    <source>
        <dbReference type="RefSeq" id="XP_010272981.1"/>
    </source>
</evidence>
<evidence type="ECO:0000256" key="1">
    <source>
        <dbReference type="SAM" id="MobiDB-lite"/>
    </source>
</evidence>
<dbReference type="OMA" id="GRCKKHP"/>
<dbReference type="Proteomes" id="UP000189703">
    <property type="component" value="Unplaced"/>
</dbReference>
<feature type="region of interest" description="Disordered" evidence="1">
    <location>
        <begin position="36"/>
        <end position="78"/>
    </location>
</feature>
<reference evidence="3" key="1">
    <citation type="submission" date="2025-08" db="UniProtKB">
        <authorList>
            <consortium name="RefSeq"/>
        </authorList>
    </citation>
    <scope>IDENTIFICATION</scope>
</reference>
<dbReference type="OrthoDB" id="1101370at2759"/>
<feature type="compositionally biased region" description="Low complexity" evidence="1">
    <location>
        <begin position="36"/>
        <end position="74"/>
    </location>
</feature>
<proteinExistence type="predicted"/>
<gene>
    <name evidence="3" type="primary">LOC104608638</name>
</gene>
<dbReference type="PANTHER" id="PTHR34046">
    <property type="entry name" value="OS06G0218800 PROTEIN"/>
    <property type="match status" value="1"/>
</dbReference>
<dbReference type="GeneID" id="104608638"/>
<dbReference type="AlphaFoldDB" id="A0A1U8B9E6"/>
<sequence length="150" mass="16251">MGLSEAQARCKKHPKHRQSPGVCSSCLRERLSQLSSATSRRTTAASSCSSSLSSSPYSSDSSSCSSPLSQPNASQVKGPVCFLKSGNDGLMRSRSIAFVTRNRIAAEITDEKKKGGFWSKLLRSTSTSKRTKGAMMHSRTVRERANNVVY</sequence>
<name>A0A1U8B9E6_NELNU</name>
<accession>A0A1U8B9E6</accession>
<feature type="compositionally biased region" description="Basic residues" evidence="1">
    <location>
        <begin position="9"/>
        <end position="18"/>
    </location>
</feature>
<protein>
    <submittedName>
        <fullName evidence="3">Uncharacterized protein LOC104608638</fullName>
    </submittedName>
</protein>
<organism evidence="2 3">
    <name type="scientific">Nelumbo nucifera</name>
    <name type="common">Sacred lotus</name>
    <dbReference type="NCBI Taxonomy" id="4432"/>
    <lineage>
        <taxon>Eukaryota</taxon>
        <taxon>Viridiplantae</taxon>
        <taxon>Streptophyta</taxon>
        <taxon>Embryophyta</taxon>
        <taxon>Tracheophyta</taxon>
        <taxon>Spermatophyta</taxon>
        <taxon>Magnoliopsida</taxon>
        <taxon>Proteales</taxon>
        <taxon>Nelumbonaceae</taxon>
        <taxon>Nelumbo</taxon>
    </lineage>
</organism>
<dbReference type="RefSeq" id="XP_010272981.1">
    <property type="nucleotide sequence ID" value="XM_010274679.2"/>
</dbReference>
<dbReference type="PANTHER" id="PTHR34046:SF19">
    <property type="entry name" value="RAPIDLY ELICITED PROTEIN, PUTATIVE-RELATED"/>
    <property type="match status" value="1"/>
</dbReference>
<feature type="region of interest" description="Disordered" evidence="1">
    <location>
        <begin position="1"/>
        <end position="22"/>
    </location>
</feature>